<gene>
    <name evidence="2" type="ORF">Cgig2_012523</name>
</gene>
<keyword evidence="3" id="KW-1185">Reference proteome</keyword>
<organism evidence="2 3">
    <name type="scientific">Carnegiea gigantea</name>
    <dbReference type="NCBI Taxonomy" id="171969"/>
    <lineage>
        <taxon>Eukaryota</taxon>
        <taxon>Viridiplantae</taxon>
        <taxon>Streptophyta</taxon>
        <taxon>Embryophyta</taxon>
        <taxon>Tracheophyta</taxon>
        <taxon>Spermatophyta</taxon>
        <taxon>Magnoliopsida</taxon>
        <taxon>eudicotyledons</taxon>
        <taxon>Gunneridae</taxon>
        <taxon>Pentapetalae</taxon>
        <taxon>Caryophyllales</taxon>
        <taxon>Cactineae</taxon>
        <taxon>Cactaceae</taxon>
        <taxon>Cactoideae</taxon>
        <taxon>Echinocereeae</taxon>
        <taxon>Carnegiea</taxon>
    </lineage>
</organism>
<name>A0A9Q1JNN6_9CARY</name>
<protein>
    <submittedName>
        <fullName evidence="2">Uncharacterized protein</fullName>
    </submittedName>
</protein>
<evidence type="ECO:0000256" key="1">
    <source>
        <dbReference type="SAM" id="MobiDB-lite"/>
    </source>
</evidence>
<feature type="compositionally biased region" description="Basic and acidic residues" evidence="1">
    <location>
        <begin position="323"/>
        <end position="336"/>
    </location>
</feature>
<dbReference type="AlphaFoldDB" id="A0A9Q1JNN6"/>
<dbReference type="Proteomes" id="UP001153076">
    <property type="component" value="Unassembled WGS sequence"/>
</dbReference>
<feature type="region of interest" description="Disordered" evidence="1">
    <location>
        <begin position="310"/>
        <end position="336"/>
    </location>
</feature>
<feature type="region of interest" description="Disordered" evidence="1">
    <location>
        <begin position="204"/>
        <end position="224"/>
    </location>
</feature>
<dbReference type="OrthoDB" id="1939467at2759"/>
<evidence type="ECO:0000313" key="3">
    <source>
        <dbReference type="Proteomes" id="UP001153076"/>
    </source>
</evidence>
<sequence length="336" mass="38564">MTRVAIIRLRSKKVHDKGGCTCSLNSELEDYQKSAIEEIVWSSVLKYKPFVIDRHLVRALVESWALETKAFRIDRREVPFLVHDAALLTGFPTTRKHITFDEGQLAYEEEEVDKAAVDDYLTRERARRRIGWIDIRNIVPFVEVRELERREATVKAFSETDDFNSYVEDVQDIISIEEHLRRTREALQTTKEVLRQNEGLELAHTAESSAEATETRIATSEHDDSDMLHTKLHTVDVIYDAGEGSKSSIAKRIQRSPQRRHPLVKQISPKATTHRSKEQEAEEIRASRVEVEKVATKVLAVVPVAAGCCKDQEPTGIHSTKGQLEEEQVRKTREQW</sequence>
<reference evidence="2" key="1">
    <citation type="submission" date="2022-04" db="EMBL/GenBank/DDBJ databases">
        <title>Carnegiea gigantea Genome sequencing and assembly v2.</title>
        <authorList>
            <person name="Copetti D."/>
            <person name="Sanderson M.J."/>
            <person name="Burquez A."/>
            <person name="Wojciechowski M.F."/>
        </authorList>
    </citation>
    <scope>NUCLEOTIDE SEQUENCE</scope>
    <source>
        <strain evidence="2">SGP5-SGP5p</strain>
        <tissue evidence="2">Aerial part</tissue>
    </source>
</reference>
<dbReference type="EMBL" id="JAKOGI010001016">
    <property type="protein sequence ID" value="KAJ8428376.1"/>
    <property type="molecule type" value="Genomic_DNA"/>
</dbReference>
<proteinExistence type="predicted"/>
<accession>A0A9Q1JNN6</accession>
<feature type="compositionally biased region" description="Low complexity" evidence="1">
    <location>
        <begin position="205"/>
        <end position="218"/>
    </location>
</feature>
<comment type="caution">
    <text evidence="2">The sequence shown here is derived from an EMBL/GenBank/DDBJ whole genome shotgun (WGS) entry which is preliminary data.</text>
</comment>
<evidence type="ECO:0000313" key="2">
    <source>
        <dbReference type="EMBL" id="KAJ8428376.1"/>
    </source>
</evidence>